<keyword evidence="2 5" id="KW-0547">Nucleotide-binding</keyword>
<dbReference type="PRINTS" id="PR00304">
    <property type="entry name" value="TCOMPLEXTCP1"/>
</dbReference>
<dbReference type="Pfam" id="PF00118">
    <property type="entry name" value="Cpn60_TCP1"/>
    <property type="match status" value="1"/>
</dbReference>
<dbReference type="RefSeq" id="XP_001713391.1">
    <property type="nucleotide sequence ID" value="XM_001713339.1"/>
</dbReference>
<evidence type="ECO:0000313" key="6">
    <source>
        <dbReference type="EMBL" id="AAK39700.1"/>
    </source>
</evidence>
<dbReference type="InterPro" id="IPR002194">
    <property type="entry name" value="Chaperonin_TCP-1_CS"/>
</dbReference>
<geneLocation type="nucleomorph" evidence="6"/>
<dbReference type="PROSITE" id="PS00995">
    <property type="entry name" value="TCP1_3"/>
    <property type="match status" value="1"/>
</dbReference>
<dbReference type="GO" id="GO:0005524">
    <property type="term" value="F:ATP binding"/>
    <property type="evidence" value="ECO:0007669"/>
    <property type="project" value="UniProtKB-KW"/>
</dbReference>
<reference evidence="6 7" key="1">
    <citation type="journal article" date="2001" name="Nature">
        <title>The highly reduced genome of an enslaved algal nucleus.</title>
        <authorList>
            <person name="Douglas S."/>
            <person name="Zauner S."/>
            <person name="Fraunholz M."/>
            <person name="Beaton M."/>
            <person name="Penny S."/>
            <person name="Deng L."/>
            <person name="Wu X."/>
            <person name="Reith M."/>
            <person name="Cavalier-Smith T."/>
            <person name="Maier U."/>
        </authorList>
    </citation>
    <scope>NUCLEOTIDE SEQUENCE [LARGE SCALE GENOMIC DNA]</scope>
</reference>
<dbReference type="PANTHER" id="PTHR11353">
    <property type="entry name" value="CHAPERONIN"/>
    <property type="match status" value="1"/>
</dbReference>
<dbReference type="InterPro" id="IPR027409">
    <property type="entry name" value="GroEL-like_apical_dom_sf"/>
</dbReference>
<dbReference type="GO" id="GO:0140662">
    <property type="term" value="F:ATP-dependent protein folding chaperone"/>
    <property type="evidence" value="ECO:0007669"/>
    <property type="project" value="InterPro"/>
</dbReference>
<dbReference type="InterPro" id="IPR027410">
    <property type="entry name" value="TCP-1-like_intermed_sf"/>
</dbReference>
<dbReference type="SUPFAM" id="SSF54849">
    <property type="entry name" value="GroEL-intermediate domain like"/>
    <property type="match status" value="1"/>
</dbReference>
<dbReference type="InterPro" id="IPR017998">
    <property type="entry name" value="Chaperone_TCP-1"/>
</dbReference>
<dbReference type="GO" id="GO:0016887">
    <property type="term" value="F:ATP hydrolysis activity"/>
    <property type="evidence" value="ECO:0007669"/>
    <property type="project" value="InterPro"/>
</dbReference>
<dbReference type="GO" id="GO:0051082">
    <property type="term" value="F:unfolded protein binding"/>
    <property type="evidence" value="ECO:0007669"/>
    <property type="project" value="InterPro"/>
</dbReference>
<dbReference type="Proteomes" id="UP000242167">
    <property type="component" value="Nucleomorph 3"/>
</dbReference>
<name>Q98S82_GUITH</name>
<keyword evidence="4 5" id="KW-0143">Chaperone</keyword>
<evidence type="ECO:0000256" key="5">
    <source>
        <dbReference type="RuleBase" id="RU004187"/>
    </source>
</evidence>
<protein>
    <submittedName>
        <fullName evidence="6">T-complex protein 1 alpha SU</fullName>
    </submittedName>
</protein>
<dbReference type="InterPro" id="IPR027413">
    <property type="entry name" value="GROEL-like_equatorial_sf"/>
</dbReference>
<proteinExistence type="inferred from homology"/>
<dbReference type="Gene3D" id="3.50.7.10">
    <property type="entry name" value="GroEL"/>
    <property type="match status" value="1"/>
</dbReference>
<accession>Q98S82</accession>
<evidence type="ECO:0000256" key="2">
    <source>
        <dbReference type="ARBA" id="ARBA00022741"/>
    </source>
</evidence>
<dbReference type="InterPro" id="IPR002423">
    <property type="entry name" value="Cpn60/GroEL/TCP-1"/>
</dbReference>
<evidence type="ECO:0000256" key="1">
    <source>
        <dbReference type="ARBA" id="ARBA00008020"/>
    </source>
</evidence>
<evidence type="ECO:0000256" key="4">
    <source>
        <dbReference type="ARBA" id="ARBA00023186"/>
    </source>
</evidence>
<dbReference type="EMBL" id="AF083031">
    <property type="protein sequence ID" value="AAK39700.1"/>
    <property type="molecule type" value="Genomic_DNA"/>
</dbReference>
<dbReference type="PIR" id="H90125">
    <property type="entry name" value="H90125"/>
</dbReference>
<dbReference type="SUPFAM" id="SSF52029">
    <property type="entry name" value="GroEL apical domain-like"/>
    <property type="match status" value="1"/>
</dbReference>
<dbReference type="PROSITE" id="PS00750">
    <property type="entry name" value="TCP1_1"/>
    <property type="match status" value="1"/>
</dbReference>
<keyword evidence="3 5" id="KW-0067">ATP-binding</keyword>
<dbReference type="AlphaFoldDB" id="Q98S82"/>
<dbReference type="Gene3D" id="1.10.560.10">
    <property type="entry name" value="GroEL-like equatorial domain"/>
    <property type="match status" value="1"/>
</dbReference>
<dbReference type="GeneID" id="857173"/>
<keyword evidence="6" id="KW-0542">Nucleomorph</keyword>
<sequence length="531" mass="60333">MCANLSNNEDKINSVKECGINQIIFISESIKSSYGPFSHDKMILNDSGEITITNDGATIFKSIIFSNPLVNIFSQLSLQQDKEIGDGTTGVVIFCSELLKNAMKLIKKKIHPSLIIFSYRLALCYSLSQIKNFLSKTYVRINLSEIIQIAKTSISGKVCNLNITKFSLICYQVSRSICIFDKNLEKLKCQKNLLNFLKIQGNSIHQTRLVDGISIFNQTSVLDYQKKIVSPARIFCISKDLQFPKINLNYKFIYKKIEKIRDISNMNNNFFLNIIEKLLIYNSNFVITNKNVDNNLGNFLKKFGIISLKRVSDEDFKKICIVTGCKLKVNLNIIDDISKYCVGKSEEIFEQSINTKIILTIRGCRFCRGNTIVIRGPSNYMLDELSRGLWDSISIIKKSFEGDKFVIGGGSLEIFLSVLIEKFACLLKSKEQIATLEFSNSLLEIPKILFRNSCLNEIDLINKIRTIYNSCLLTKNFDLKDIGVDLKTGLIQNNFYKGIIEPRMSKVKSYQIATEVVISLLRIDDVISNKS</sequence>
<dbReference type="SUPFAM" id="SSF48592">
    <property type="entry name" value="GroEL equatorial domain-like"/>
    <property type="match status" value="1"/>
</dbReference>
<organism evidence="6 7">
    <name type="scientific">Guillardia theta</name>
    <name type="common">Cryptophyte</name>
    <name type="synonym">Cryptomonas phi</name>
    <dbReference type="NCBI Taxonomy" id="55529"/>
    <lineage>
        <taxon>Eukaryota</taxon>
        <taxon>Cryptophyceae</taxon>
        <taxon>Pyrenomonadales</taxon>
        <taxon>Geminigeraceae</taxon>
        <taxon>Guillardia</taxon>
    </lineage>
</organism>
<evidence type="ECO:0000256" key="3">
    <source>
        <dbReference type="ARBA" id="ARBA00022840"/>
    </source>
</evidence>
<evidence type="ECO:0000313" key="7">
    <source>
        <dbReference type="Proteomes" id="UP000242167"/>
    </source>
</evidence>
<dbReference type="Gene3D" id="3.30.260.10">
    <property type="entry name" value="TCP-1-like chaperonin intermediate domain"/>
    <property type="match status" value="1"/>
</dbReference>
<gene>
    <name evidence="6" type="primary">tcpA</name>
</gene>
<comment type="similarity">
    <text evidence="1 5">Belongs to the TCP-1 chaperonin family.</text>
</comment>